<keyword evidence="3" id="KW-0479">Metal-binding</keyword>
<dbReference type="Proteomes" id="UP001501461">
    <property type="component" value="Unassembled WGS sequence"/>
</dbReference>
<evidence type="ECO:0000313" key="7">
    <source>
        <dbReference type="EMBL" id="GAA2030059.1"/>
    </source>
</evidence>
<dbReference type="InterPro" id="IPR050492">
    <property type="entry name" value="Bact_metal-bind_prot9"/>
</dbReference>
<dbReference type="PROSITE" id="PS51257">
    <property type="entry name" value="PROKAR_LIPOPROTEIN"/>
    <property type="match status" value="1"/>
</dbReference>
<gene>
    <name evidence="7" type="ORF">GCM10009720_07490</name>
</gene>
<dbReference type="InterPro" id="IPR006127">
    <property type="entry name" value="ZnuA-like"/>
</dbReference>
<evidence type="ECO:0000256" key="2">
    <source>
        <dbReference type="ARBA" id="ARBA00022448"/>
    </source>
</evidence>
<proteinExistence type="inferred from homology"/>
<comment type="subcellular location">
    <subcellularLocation>
        <location evidence="1">Cell envelope</location>
    </subcellularLocation>
</comment>
<keyword evidence="4 6" id="KW-0732">Signal</keyword>
<evidence type="ECO:0000313" key="8">
    <source>
        <dbReference type="Proteomes" id="UP001501461"/>
    </source>
</evidence>
<organism evidence="7 8">
    <name type="scientific">Yaniella flava</name>
    <dbReference type="NCBI Taxonomy" id="287930"/>
    <lineage>
        <taxon>Bacteria</taxon>
        <taxon>Bacillati</taxon>
        <taxon>Actinomycetota</taxon>
        <taxon>Actinomycetes</taxon>
        <taxon>Micrococcales</taxon>
        <taxon>Micrococcaceae</taxon>
        <taxon>Yaniella</taxon>
    </lineage>
</organism>
<accession>A0ABP5FQZ8</accession>
<feature type="chain" id="PRO_5047085194" evidence="6">
    <location>
        <begin position="24"/>
        <end position="308"/>
    </location>
</feature>
<evidence type="ECO:0000256" key="3">
    <source>
        <dbReference type="ARBA" id="ARBA00022723"/>
    </source>
</evidence>
<dbReference type="Gene3D" id="3.40.50.1980">
    <property type="entry name" value="Nitrogenase molybdenum iron protein domain"/>
    <property type="match status" value="2"/>
</dbReference>
<dbReference type="InterPro" id="IPR006128">
    <property type="entry name" value="Lipoprotein_PsaA-like"/>
</dbReference>
<evidence type="ECO:0000256" key="6">
    <source>
        <dbReference type="SAM" id="SignalP"/>
    </source>
</evidence>
<evidence type="ECO:0000256" key="5">
    <source>
        <dbReference type="RuleBase" id="RU003512"/>
    </source>
</evidence>
<dbReference type="EMBL" id="BAAAMN010000013">
    <property type="protein sequence ID" value="GAA2030059.1"/>
    <property type="molecule type" value="Genomic_DNA"/>
</dbReference>
<keyword evidence="2 5" id="KW-0813">Transport</keyword>
<dbReference type="PRINTS" id="PR00691">
    <property type="entry name" value="ADHESINB"/>
</dbReference>
<dbReference type="InterPro" id="IPR006129">
    <property type="entry name" value="AdhesinB"/>
</dbReference>
<dbReference type="RefSeq" id="WP_343956253.1">
    <property type="nucleotide sequence ID" value="NZ_BAAAMN010000013.1"/>
</dbReference>
<reference evidence="8" key="1">
    <citation type="journal article" date="2019" name="Int. J. Syst. Evol. Microbiol.">
        <title>The Global Catalogue of Microorganisms (GCM) 10K type strain sequencing project: providing services to taxonomists for standard genome sequencing and annotation.</title>
        <authorList>
            <consortium name="The Broad Institute Genomics Platform"/>
            <consortium name="The Broad Institute Genome Sequencing Center for Infectious Disease"/>
            <person name="Wu L."/>
            <person name="Ma J."/>
        </authorList>
    </citation>
    <scope>NUCLEOTIDE SEQUENCE [LARGE SCALE GENOMIC DNA]</scope>
    <source>
        <strain evidence="8">JCM 13595</strain>
    </source>
</reference>
<protein>
    <submittedName>
        <fullName evidence="7">Metal ABC transporter substrate-binding protein</fullName>
    </submittedName>
</protein>
<name>A0ABP5FQZ8_9MICC</name>
<evidence type="ECO:0000256" key="1">
    <source>
        <dbReference type="ARBA" id="ARBA00004196"/>
    </source>
</evidence>
<comment type="caution">
    <text evidence="7">The sequence shown here is derived from an EMBL/GenBank/DDBJ whole genome shotgun (WGS) entry which is preliminary data.</text>
</comment>
<evidence type="ECO:0000256" key="4">
    <source>
        <dbReference type="ARBA" id="ARBA00022729"/>
    </source>
</evidence>
<keyword evidence="8" id="KW-1185">Reference proteome</keyword>
<dbReference type="PRINTS" id="PR00690">
    <property type="entry name" value="ADHESNFAMILY"/>
</dbReference>
<dbReference type="PANTHER" id="PTHR42953">
    <property type="entry name" value="HIGH-AFFINITY ZINC UPTAKE SYSTEM PROTEIN ZNUA-RELATED"/>
    <property type="match status" value="1"/>
</dbReference>
<feature type="signal peptide" evidence="6">
    <location>
        <begin position="1"/>
        <end position="23"/>
    </location>
</feature>
<dbReference type="PANTHER" id="PTHR42953:SF1">
    <property type="entry name" value="METAL-BINDING PROTEIN HI_0362-RELATED"/>
    <property type="match status" value="1"/>
</dbReference>
<sequence>MSRRWIVALLSVCAVFLAGCTTAESDTPASDNLRVVSTFSILSDIVSEVGGEHVDVYNLVPVGQDPHEFDSTPTDTKAMADADAVFYNGLNLEGGENGWAWRMIETVEHPEDHTYAASEGIEPLYLTDDSDETVNPHAFVDPNAGMLMAKNVAEGLIDVDPANAEAYEQNLADCLASLDELAQRYQEEIGDLPEERRVLVTSERAFQYLAESYDLEEGYIWAIDTDEIATPDQLISTVEFVNEHEPPSLFIESNVSQAPMESIAHETGVDIHATVFSDELAPEGQPGDTYLSFLEENLTRMSDGLSQQ</sequence>
<dbReference type="Pfam" id="PF01297">
    <property type="entry name" value="ZnuA"/>
    <property type="match status" value="1"/>
</dbReference>
<comment type="similarity">
    <text evidence="5">Belongs to the bacterial solute-binding protein 9 family.</text>
</comment>
<dbReference type="SUPFAM" id="SSF53807">
    <property type="entry name" value="Helical backbone' metal receptor"/>
    <property type="match status" value="1"/>
</dbReference>